<feature type="transmembrane region" description="Helical" evidence="2">
    <location>
        <begin position="461"/>
        <end position="480"/>
    </location>
</feature>
<reference evidence="3 4" key="1">
    <citation type="submission" date="2024-02" db="EMBL/GenBank/DDBJ databases">
        <authorList>
            <person name="Chen Y."/>
            <person name="Shah S."/>
            <person name="Dougan E. K."/>
            <person name="Thang M."/>
            <person name="Chan C."/>
        </authorList>
    </citation>
    <scope>NUCLEOTIDE SEQUENCE [LARGE SCALE GENOMIC DNA]</scope>
</reference>
<feature type="transmembrane region" description="Helical" evidence="2">
    <location>
        <begin position="71"/>
        <end position="90"/>
    </location>
</feature>
<evidence type="ECO:0000256" key="2">
    <source>
        <dbReference type="SAM" id="Phobius"/>
    </source>
</evidence>
<dbReference type="InterPro" id="IPR036526">
    <property type="entry name" value="C-N_Hydrolase_sf"/>
</dbReference>
<proteinExistence type="predicted"/>
<evidence type="ECO:0008006" key="5">
    <source>
        <dbReference type="Google" id="ProtNLM"/>
    </source>
</evidence>
<dbReference type="SUPFAM" id="SSF56317">
    <property type="entry name" value="Carbon-nitrogen hydrolase"/>
    <property type="match status" value="1"/>
</dbReference>
<feature type="transmembrane region" description="Helical" evidence="2">
    <location>
        <begin position="203"/>
        <end position="221"/>
    </location>
</feature>
<keyword evidence="2" id="KW-0812">Transmembrane</keyword>
<dbReference type="Proteomes" id="UP001642484">
    <property type="component" value="Unassembled WGS sequence"/>
</dbReference>
<dbReference type="Gene3D" id="3.60.110.10">
    <property type="entry name" value="Carbon-nitrogen hydrolase"/>
    <property type="match status" value="1"/>
</dbReference>
<accession>A0ABP0JQQ4</accession>
<gene>
    <name evidence="3" type="ORF">CCMP2556_LOCUS12630</name>
</gene>
<feature type="transmembrane region" description="Helical" evidence="2">
    <location>
        <begin position="96"/>
        <end position="113"/>
    </location>
</feature>
<evidence type="ECO:0000313" key="4">
    <source>
        <dbReference type="Proteomes" id="UP001642484"/>
    </source>
</evidence>
<feature type="transmembrane region" description="Helical" evidence="2">
    <location>
        <begin position="32"/>
        <end position="50"/>
    </location>
</feature>
<keyword evidence="2" id="KW-1133">Transmembrane helix</keyword>
<keyword evidence="2" id="KW-0472">Membrane</keyword>
<sequence>MTLADEAAGSLEGATRPLQPPSPWKASNKQLCAIWCLALLATLFTNLEAVPGMRTISMACCCLLAECLDRLWVFLLCLLPMGVLMGLTTWGYLQEAALVICVAFQIPLSLAYLAHRRLVTRHPELWSVTLAFPSVHTALWTLSSLVLPVGSFSSPAYDVAGQWLMLTQCSAWLGRSAVTFVLSWVAASGAHRWASSHGPGFKAALASLFIVCIAGGIRFYVPTISIDRDFVSPGGAVRDFLHVSCLSSMDNLYATTAARLAAGDAIVMHSERLTDAETGLDAPVPRYQHLLEQHFNKTQIEAVIVLSFEDDGKSWYHLVTREGSVMSYAKNHPVPFVESDLSPGTSRPTVTAPRALGRPDAEQISLTGTICFDTDFPAVTRFLDADLLLETSQTWSNIGRQHLRGHQYAALENGQTLVKCTKNGYTGAIDPYGSIIEQVPQGSGVVSMMVPRFPKLVTFPLLYLIFDSIVGLAACLWLLLACSPQLSCRWLGRCHF</sequence>
<evidence type="ECO:0000313" key="3">
    <source>
        <dbReference type="EMBL" id="CAK9016782.1"/>
    </source>
</evidence>
<organism evidence="3 4">
    <name type="scientific">Durusdinium trenchii</name>
    <dbReference type="NCBI Taxonomy" id="1381693"/>
    <lineage>
        <taxon>Eukaryota</taxon>
        <taxon>Sar</taxon>
        <taxon>Alveolata</taxon>
        <taxon>Dinophyceae</taxon>
        <taxon>Suessiales</taxon>
        <taxon>Symbiodiniaceae</taxon>
        <taxon>Durusdinium</taxon>
    </lineage>
</organism>
<protein>
    <recommendedName>
        <fullName evidence="5">CN hydrolase domain-containing protein</fullName>
    </recommendedName>
</protein>
<keyword evidence="4" id="KW-1185">Reference proteome</keyword>
<name>A0ABP0JQQ4_9DINO</name>
<feature type="region of interest" description="Disordered" evidence="1">
    <location>
        <begin position="1"/>
        <end position="23"/>
    </location>
</feature>
<comment type="caution">
    <text evidence="3">The sequence shown here is derived from an EMBL/GenBank/DDBJ whole genome shotgun (WGS) entry which is preliminary data.</text>
</comment>
<feature type="transmembrane region" description="Helical" evidence="2">
    <location>
        <begin position="125"/>
        <end position="152"/>
    </location>
</feature>
<feature type="transmembrane region" description="Helical" evidence="2">
    <location>
        <begin position="172"/>
        <end position="191"/>
    </location>
</feature>
<evidence type="ECO:0000256" key="1">
    <source>
        <dbReference type="SAM" id="MobiDB-lite"/>
    </source>
</evidence>
<dbReference type="EMBL" id="CAXAMN010006180">
    <property type="protein sequence ID" value="CAK9016782.1"/>
    <property type="molecule type" value="Genomic_DNA"/>
</dbReference>